<keyword evidence="4" id="KW-1185">Reference proteome</keyword>
<sequence length="132" mass="14638">MSARLLAMVLVGSCLPATLAMAATGEVDSSCATQRHWLSEQLQQARLQGHQARQTQLNEQLQALTRRCGGLIELGKRDSFAAEQASQRVARREVLLRQALATGDAQLIELRKDELAKAREQLESSRRATDRQ</sequence>
<protein>
    <submittedName>
        <fullName evidence="3">DUF1090 domain-containing protein</fullName>
    </submittedName>
</protein>
<organism evidence="3 4">
    <name type="scientific">Stutzerimonas degradans</name>
    <dbReference type="NCBI Taxonomy" id="2968968"/>
    <lineage>
        <taxon>Bacteria</taxon>
        <taxon>Pseudomonadati</taxon>
        <taxon>Pseudomonadota</taxon>
        <taxon>Gammaproteobacteria</taxon>
        <taxon>Pseudomonadales</taxon>
        <taxon>Pseudomonadaceae</taxon>
        <taxon>Stutzerimonas</taxon>
    </lineage>
</organism>
<evidence type="ECO:0000313" key="4">
    <source>
        <dbReference type="Proteomes" id="UP000235881"/>
    </source>
</evidence>
<dbReference type="Proteomes" id="UP000235881">
    <property type="component" value="Unassembled WGS sequence"/>
</dbReference>
<keyword evidence="1" id="KW-0175">Coiled coil</keyword>
<evidence type="ECO:0000313" key="3">
    <source>
        <dbReference type="EMBL" id="PNF75800.1"/>
    </source>
</evidence>
<gene>
    <name evidence="3" type="ORF">CXK95_14480</name>
</gene>
<evidence type="ECO:0000256" key="1">
    <source>
        <dbReference type="SAM" id="Coils"/>
    </source>
</evidence>
<name>A0A8E2QCS9_9GAMM</name>
<reference evidence="3 4" key="1">
    <citation type="submission" date="2018-01" db="EMBL/GenBank/DDBJ databases">
        <title>Denitrification phenotypes of diverse strains of Pseudomonas stutzeri.</title>
        <authorList>
            <person name="Milligan D.A."/>
            <person name="Bergaust L."/>
            <person name="Bakken L.R."/>
            <person name="Frostegard A."/>
        </authorList>
    </citation>
    <scope>NUCLEOTIDE SEQUENCE [LARGE SCALE GENOMIC DNA]</scope>
    <source>
        <strain evidence="3 4">DSM 50238</strain>
    </source>
</reference>
<feature type="coiled-coil region" evidence="1">
    <location>
        <begin position="105"/>
        <end position="132"/>
    </location>
</feature>
<dbReference type="EMBL" id="POUK01000005">
    <property type="protein sequence ID" value="PNF75800.1"/>
    <property type="molecule type" value="Genomic_DNA"/>
</dbReference>
<comment type="caution">
    <text evidence="3">The sequence shown here is derived from an EMBL/GenBank/DDBJ whole genome shotgun (WGS) entry which is preliminary data.</text>
</comment>
<proteinExistence type="predicted"/>
<evidence type="ECO:0000256" key="2">
    <source>
        <dbReference type="SAM" id="SignalP"/>
    </source>
</evidence>
<keyword evidence="2" id="KW-0732">Signal</keyword>
<dbReference type="Pfam" id="PF06476">
    <property type="entry name" value="DUF1090"/>
    <property type="match status" value="1"/>
</dbReference>
<feature type="signal peptide" evidence="2">
    <location>
        <begin position="1"/>
        <end position="22"/>
    </location>
</feature>
<accession>A0A8E2QCS9</accession>
<dbReference type="RefSeq" id="WP_102829078.1">
    <property type="nucleotide sequence ID" value="NZ_CP065721.1"/>
</dbReference>
<dbReference type="InterPro" id="IPR009468">
    <property type="entry name" value="DUF1090"/>
</dbReference>
<dbReference type="AlphaFoldDB" id="A0A8E2QCS9"/>
<feature type="chain" id="PRO_5034328962" evidence="2">
    <location>
        <begin position="23"/>
        <end position="132"/>
    </location>
</feature>